<evidence type="ECO:0000313" key="1">
    <source>
        <dbReference type="EMBL" id="CBJ29599.1"/>
    </source>
</evidence>
<dbReference type="Proteomes" id="UP000002630">
    <property type="component" value="Linkage Group LG33"/>
</dbReference>
<organism evidence="1 2">
    <name type="scientific">Ectocarpus siliculosus</name>
    <name type="common">Brown alga</name>
    <name type="synonym">Conferva siliculosa</name>
    <dbReference type="NCBI Taxonomy" id="2880"/>
    <lineage>
        <taxon>Eukaryota</taxon>
        <taxon>Sar</taxon>
        <taxon>Stramenopiles</taxon>
        <taxon>Ochrophyta</taxon>
        <taxon>PX clade</taxon>
        <taxon>Phaeophyceae</taxon>
        <taxon>Ectocarpales</taxon>
        <taxon>Ectocarpaceae</taxon>
        <taxon>Ectocarpus</taxon>
    </lineage>
</organism>
<protein>
    <recommendedName>
        <fullName evidence="3">Methyltransferase type 11 domain-containing protein</fullName>
    </recommendedName>
</protein>
<sequence>MGLNGTRQCVVAMAALSMGGVGVDSFLVPQQRLSGSSCARSCLRVEQQQQQHDAGRRSSSSVTRMAATAEIGSFPYQDVLPFLKEHVQPSDQMLLLGCGTELPLQLSRDGYGTRDGRSFMRCIDSDPDLIAAMKTAAEADPVCSKNMAAGKLIFEALDVTGGMPELKQSSADCVVDAGLLDKLITTEGLDAAKACSDAAHRAVRLGNPLVALSMINKDDFAQIFDGNWGWMQELDGDPGAVSQWYRDKKVNLKDVGNNFVELGISFFVYTNVDNC</sequence>
<dbReference type="InParanoid" id="D7FL63"/>
<dbReference type="InterPro" id="IPR029063">
    <property type="entry name" value="SAM-dependent_MTases_sf"/>
</dbReference>
<gene>
    <name evidence="1" type="ORF">Esi_0154_0039</name>
</gene>
<name>D7FL63_ECTSI</name>
<dbReference type="EMBL" id="FN648095">
    <property type="protein sequence ID" value="CBJ29599.1"/>
    <property type="molecule type" value="Genomic_DNA"/>
</dbReference>
<accession>D7FL63</accession>
<dbReference type="EMBL" id="FN649758">
    <property type="protein sequence ID" value="CBJ29599.1"/>
    <property type="molecule type" value="Genomic_DNA"/>
</dbReference>
<reference evidence="1 2" key="1">
    <citation type="journal article" date="2010" name="Nature">
        <title>The Ectocarpus genome and the independent evolution of multicellularity in brown algae.</title>
        <authorList>
            <person name="Cock J.M."/>
            <person name="Sterck L."/>
            <person name="Rouze P."/>
            <person name="Scornet D."/>
            <person name="Allen A.E."/>
            <person name="Amoutzias G."/>
            <person name="Anthouard V."/>
            <person name="Artiguenave F."/>
            <person name="Aury J.M."/>
            <person name="Badger J.H."/>
            <person name="Beszteri B."/>
            <person name="Billiau K."/>
            <person name="Bonnet E."/>
            <person name="Bothwell J.H."/>
            <person name="Bowler C."/>
            <person name="Boyen C."/>
            <person name="Brownlee C."/>
            <person name="Carrano C.J."/>
            <person name="Charrier B."/>
            <person name="Cho G.Y."/>
            <person name="Coelho S.M."/>
            <person name="Collen J."/>
            <person name="Corre E."/>
            <person name="Da Silva C."/>
            <person name="Delage L."/>
            <person name="Delaroque N."/>
            <person name="Dittami S.M."/>
            <person name="Doulbeau S."/>
            <person name="Elias M."/>
            <person name="Farnham G."/>
            <person name="Gachon C.M."/>
            <person name="Gschloessl B."/>
            <person name="Heesch S."/>
            <person name="Jabbari K."/>
            <person name="Jubin C."/>
            <person name="Kawai H."/>
            <person name="Kimura K."/>
            <person name="Kloareg B."/>
            <person name="Kupper F.C."/>
            <person name="Lang D."/>
            <person name="Le Bail A."/>
            <person name="Leblanc C."/>
            <person name="Lerouge P."/>
            <person name="Lohr M."/>
            <person name="Lopez P.J."/>
            <person name="Martens C."/>
            <person name="Maumus F."/>
            <person name="Michel G."/>
            <person name="Miranda-Saavedra D."/>
            <person name="Morales J."/>
            <person name="Moreau H."/>
            <person name="Motomura T."/>
            <person name="Nagasato C."/>
            <person name="Napoli C.A."/>
            <person name="Nelson D.R."/>
            <person name="Nyvall-Collen P."/>
            <person name="Peters A.F."/>
            <person name="Pommier C."/>
            <person name="Potin P."/>
            <person name="Poulain J."/>
            <person name="Quesneville H."/>
            <person name="Read B."/>
            <person name="Rensing S.A."/>
            <person name="Ritter A."/>
            <person name="Rousvoal S."/>
            <person name="Samanta M."/>
            <person name="Samson G."/>
            <person name="Schroeder D.C."/>
            <person name="Segurens B."/>
            <person name="Strittmatter M."/>
            <person name="Tonon T."/>
            <person name="Tregear J.W."/>
            <person name="Valentin K."/>
            <person name="von Dassow P."/>
            <person name="Yamagishi T."/>
            <person name="Van de Peer Y."/>
            <person name="Wincker P."/>
        </authorList>
    </citation>
    <scope>NUCLEOTIDE SEQUENCE [LARGE SCALE GENOMIC DNA]</scope>
    <source>
        <strain evidence="2">Ec32 / CCAP1310/4</strain>
    </source>
</reference>
<dbReference type="Gene3D" id="3.40.50.150">
    <property type="entry name" value="Vaccinia Virus protein VP39"/>
    <property type="match status" value="1"/>
</dbReference>
<proteinExistence type="predicted"/>
<dbReference type="AlphaFoldDB" id="D7FL63"/>
<keyword evidence="2" id="KW-1185">Reference proteome</keyword>
<evidence type="ECO:0008006" key="3">
    <source>
        <dbReference type="Google" id="ProtNLM"/>
    </source>
</evidence>
<evidence type="ECO:0000313" key="2">
    <source>
        <dbReference type="Proteomes" id="UP000002630"/>
    </source>
</evidence>
<dbReference type="OrthoDB" id="185879at2759"/>